<dbReference type="AlphaFoldDB" id="A0A8E2F4U1"/>
<evidence type="ECO:0000313" key="1">
    <source>
        <dbReference type="EMBL" id="OCL09988.1"/>
    </source>
</evidence>
<protein>
    <submittedName>
        <fullName evidence="1">Uncharacterized protein</fullName>
    </submittedName>
</protein>
<evidence type="ECO:0000313" key="2">
    <source>
        <dbReference type="Proteomes" id="UP000250140"/>
    </source>
</evidence>
<name>A0A8E2F4U1_9PEZI</name>
<keyword evidence="2" id="KW-1185">Reference proteome</keyword>
<dbReference type="EMBL" id="KV749323">
    <property type="protein sequence ID" value="OCL09988.1"/>
    <property type="molecule type" value="Genomic_DNA"/>
</dbReference>
<reference evidence="1 2" key="1">
    <citation type="journal article" date="2016" name="Nat. Commun.">
        <title>Ectomycorrhizal ecology is imprinted in the genome of the dominant symbiotic fungus Cenococcum geophilum.</title>
        <authorList>
            <consortium name="DOE Joint Genome Institute"/>
            <person name="Peter M."/>
            <person name="Kohler A."/>
            <person name="Ohm R.A."/>
            <person name="Kuo A."/>
            <person name="Krutzmann J."/>
            <person name="Morin E."/>
            <person name="Arend M."/>
            <person name="Barry K.W."/>
            <person name="Binder M."/>
            <person name="Choi C."/>
            <person name="Clum A."/>
            <person name="Copeland A."/>
            <person name="Grisel N."/>
            <person name="Haridas S."/>
            <person name="Kipfer T."/>
            <person name="LaButti K."/>
            <person name="Lindquist E."/>
            <person name="Lipzen A."/>
            <person name="Maire R."/>
            <person name="Meier B."/>
            <person name="Mihaltcheva S."/>
            <person name="Molinier V."/>
            <person name="Murat C."/>
            <person name="Poggeler S."/>
            <person name="Quandt C.A."/>
            <person name="Sperisen C."/>
            <person name="Tritt A."/>
            <person name="Tisserant E."/>
            <person name="Crous P.W."/>
            <person name="Henrissat B."/>
            <person name="Nehls U."/>
            <person name="Egli S."/>
            <person name="Spatafora J.W."/>
            <person name="Grigoriev I.V."/>
            <person name="Martin F.M."/>
        </authorList>
    </citation>
    <scope>NUCLEOTIDE SEQUENCE [LARGE SCALE GENOMIC DNA]</scope>
    <source>
        <strain evidence="1 2">CBS 207.34</strain>
    </source>
</reference>
<accession>A0A8E2F4U1</accession>
<organism evidence="1 2">
    <name type="scientific">Glonium stellatum</name>
    <dbReference type="NCBI Taxonomy" id="574774"/>
    <lineage>
        <taxon>Eukaryota</taxon>
        <taxon>Fungi</taxon>
        <taxon>Dikarya</taxon>
        <taxon>Ascomycota</taxon>
        <taxon>Pezizomycotina</taxon>
        <taxon>Dothideomycetes</taxon>
        <taxon>Pleosporomycetidae</taxon>
        <taxon>Gloniales</taxon>
        <taxon>Gloniaceae</taxon>
        <taxon>Glonium</taxon>
    </lineage>
</organism>
<sequence length="174" mass="19163">MQFWQETTLAGIPKYYWSKQLNTILDRGSDTVIGDLPGRIAYSHMRRWGLYTPISHGWIRHPSLADRSGIRATRVLMDESCRRLGGCESCRHLRGLRKPSTSGGLAKLSTSGGLMKLSTSGGSLARCQHRRLLNIMFSLARHGSRVEQHAYTGSSGELGLNLCTNLAHQGGLIG</sequence>
<proteinExistence type="predicted"/>
<dbReference type="Proteomes" id="UP000250140">
    <property type="component" value="Unassembled WGS sequence"/>
</dbReference>
<gene>
    <name evidence="1" type="ORF">AOQ84DRAFT_8465</name>
</gene>